<organism evidence="4 5">
    <name type="scientific">Teladorsagia circumcincta</name>
    <name type="common">Brown stomach worm</name>
    <name type="synonym">Ostertagia circumcincta</name>
    <dbReference type="NCBI Taxonomy" id="45464"/>
    <lineage>
        <taxon>Eukaryota</taxon>
        <taxon>Metazoa</taxon>
        <taxon>Ecdysozoa</taxon>
        <taxon>Nematoda</taxon>
        <taxon>Chromadorea</taxon>
        <taxon>Rhabditida</taxon>
        <taxon>Rhabditina</taxon>
        <taxon>Rhabditomorpha</taxon>
        <taxon>Strongyloidea</taxon>
        <taxon>Trichostrongylidae</taxon>
        <taxon>Teladorsagia</taxon>
    </lineage>
</organism>
<evidence type="ECO:0000313" key="5">
    <source>
        <dbReference type="Proteomes" id="UP000230423"/>
    </source>
</evidence>
<dbReference type="AlphaFoldDB" id="A0A2G9UI86"/>
<evidence type="ECO:0000256" key="2">
    <source>
        <dbReference type="ARBA" id="ARBA00022737"/>
    </source>
</evidence>
<dbReference type="PANTHER" id="PTHR45632:SF3">
    <property type="entry name" value="KELCH-LIKE PROTEIN 32"/>
    <property type="match status" value="1"/>
</dbReference>
<keyword evidence="5" id="KW-1185">Reference proteome</keyword>
<dbReference type="InterPro" id="IPR011333">
    <property type="entry name" value="SKP1/BTB/POZ_sf"/>
</dbReference>
<proteinExistence type="predicted"/>
<gene>
    <name evidence="4" type="ORF">TELCIR_08192</name>
</gene>
<dbReference type="InterPro" id="IPR000210">
    <property type="entry name" value="BTB/POZ_dom"/>
</dbReference>
<dbReference type="PROSITE" id="PS50097">
    <property type="entry name" value="BTB"/>
    <property type="match status" value="1"/>
</dbReference>
<sequence length="101" mass="11502">MSDVLSTYFAKKKDKKVIAEIQDAEDIVESKRSVHSRLLLTRLAELRDNYQLCDVALVVKGARINAHRVVLAASSNYFRAMFTNDMAESRMSMFASCNIHF</sequence>
<evidence type="ECO:0000313" key="4">
    <source>
        <dbReference type="EMBL" id="PIO69967.1"/>
    </source>
</evidence>
<reference evidence="4 5" key="1">
    <citation type="submission" date="2015-09" db="EMBL/GenBank/DDBJ databases">
        <title>Draft genome of the parasitic nematode Teladorsagia circumcincta isolate WARC Sus (inbred).</title>
        <authorList>
            <person name="Mitreva M."/>
        </authorList>
    </citation>
    <scope>NUCLEOTIDE SEQUENCE [LARGE SCALE GENOMIC DNA]</scope>
    <source>
        <strain evidence="4 5">S</strain>
    </source>
</reference>
<evidence type="ECO:0000259" key="3">
    <source>
        <dbReference type="PROSITE" id="PS50097"/>
    </source>
</evidence>
<protein>
    <recommendedName>
        <fullName evidence="3">BTB domain-containing protein</fullName>
    </recommendedName>
</protein>
<dbReference type="EMBL" id="KZ346445">
    <property type="protein sequence ID" value="PIO69967.1"/>
    <property type="molecule type" value="Genomic_DNA"/>
</dbReference>
<name>A0A2G9UI86_TELCI</name>
<dbReference type="Proteomes" id="UP000230423">
    <property type="component" value="Unassembled WGS sequence"/>
</dbReference>
<dbReference type="SUPFAM" id="SSF54695">
    <property type="entry name" value="POZ domain"/>
    <property type="match status" value="1"/>
</dbReference>
<evidence type="ECO:0000256" key="1">
    <source>
        <dbReference type="ARBA" id="ARBA00022441"/>
    </source>
</evidence>
<dbReference type="OrthoDB" id="5830191at2759"/>
<dbReference type="PANTHER" id="PTHR45632">
    <property type="entry name" value="LD33804P"/>
    <property type="match status" value="1"/>
</dbReference>
<dbReference type="Pfam" id="PF00651">
    <property type="entry name" value="BTB"/>
    <property type="match status" value="1"/>
</dbReference>
<keyword evidence="1" id="KW-0880">Kelch repeat</keyword>
<dbReference type="Gene3D" id="3.30.710.10">
    <property type="entry name" value="Potassium Channel Kv1.1, Chain A"/>
    <property type="match status" value="1"/>
</dbReference>
<feature type="domain" description="BTB" evidence="3">
    <location>
        <begin position="53"/>
        <end position="101"/>
    </location>
</feature>
<accession>A0A2G9UI86</accession>
<keyword evidence="2" id="KW-0677">Repeat</keyword>